<organism evidence="1 2">
    <name type="scientific">Elysia crispata</name>
    <name type="common">lettuce slug</name>
    <dbReference type="NCBI Taxonomy" id="231223"/>
    <lineage>
        <taxon>Eukaryota</taxon>
        <taxon>Metazoa</taxon>
        <taxon>Spiralia</taxon>
        <taxon>Lophotrochozoa</taxon>
        <taxon>Mollusca</taxon>
        <taxon>Gastropoda</taxon>
        <taxon>Heterobranchia</taxon>
        <taxon>Euthyneura</taxon>
        <taxon>Panpulmonata</taxon>
        <taxon>Sacoglossa</taxon>
        <taxon>Placobranchoidea</taxon>
        <taxon>Plakobranchidae</taxon>
        <taxon>Elysia</taxon>
    </lineage>
</organism>
<protein>
    <submittedName>
        <fullName evidence="1">Uncharacterized protein</fullName>
    </submittedName>
</protein>
<sequence>MAVGLVSSMNAVSCFTPSCSNGPFSLTQVHDRGVRCAPVRAVALHSLLSDTGMVASPNRLVTPSGLGSLAWCLGSVRLSPRPGDVPGVSSV</sequence>
<comment type="caution">
    <text evidence="1">The sequence shown here is derived from an EMBL/GenBank/DDBJ whole genome shotgun (WGS) entry which is preliminary data.</text>
</comment>
<dbReference type="Proteomes" id="UP001283361">
    <property type="component" value="Unassembled WGS sequence"/>
</dbReference>
<keyword evidence="2" id="KW-1185">Reference proteome</keyword>
<reference evidence="1" key="1">
    <citation type="journal article" date="2023" name="G3 (Bethesda)">
        <title>A reference genome for the long-term kleptoplast-retaining sea slug Elysia crispata morphotype clarki.</title>
        <authorList>
            <person name="Eastman K.E."/>
            <person name="Pendleton A.L."/>
            <person name="Shaikh M.A."/>
            <person name="Suttiyut T."/>
            <person name="Ogas R."/>
            <person name="Tomko P."/>
            <person name="Gavelis G."/>
            <person name="Widhalm J.R."/>
            <person name="Wisecaver J.H."/>
        </authorList>
    </citation>
    <scope>NUCLEOTIDE SEQUENCE</scope>
    <source>
        <strain evidence="1">ECLA1</strain>
    </source>
</reference>
<evidence type="ECO:0000313" key="1">
    <source>
        <dbReference type="EMBL" id="KAK3773922.1"/>
    </source>
</evidence>
<name>A0AAE0ZST3_9GAST</name>
<evidence type="ECO:0000313" key="2">
    <source>
        <dbReference type="Proteomes" id="UP001283361"/>
    </source>
</evidence>
<dbReference type="AlphaFoldDB" id="A0AAE0ZST3"/>
<dbReference type="EMBL" id="JAWDGP010003486">
    <property type="protein sequence ID" value="KAK3773922.1"/>
    <property type="molecule type" value="Genomic_DNA"/>
</dbReference>
<gene>
    <name evidence="1" type="ORF">RRG08_036612</name>
</gene>
<proteinExistence type="predicted"/>
<accession>A0AAE0ZST3</accession>